<accession>A0ABR3M7V8</accession>
<reference evidence="2 3" key="1">
    <citation type="submission" date="2023-09" db="EMBL/GenBank/DDBJ databases">
        <authorList>
            <person name="Wang M."/>
        </authorList>
    </citation>
    <scope>NUCLEOTIDE SEQUENCE [LARGE SCALE GENOMIC DNA]</scope>
    <source>
        <strain evidence="2">GT-2023</strain>
        <tissue evidence="2">Liver</tissue>
    </source>
</reference>
<name>A0ABR3M7V8_9TELE</name>
<protein>
    <submittedName>
        <fullName evidence="2">Uncharacterized protein</fullName>
    </submittedName>
</protein>
<feature type="compositionally biased region" description="Low complexity" evidence="1">
    <location>
        <begin position="1"/>
        <end position="23"/>
    </location>
</feature>
<gene>
    <name evidence="2" type="ORF">QQF64_010365</name>
</gene>
<evidence type="ECO:0000313" key="2">
    <source>
        <dbReference type="EMBL" id="KAL1259788.1"/>
    </source>
</evidence>
<sequence>MNTHSPSSFSPSSHIHIHSLSNHRPSSVPQAFLFYPNLYKVSSAECVQLAAMYQRGGDKEQILITKMTTSLLQLPTWMPPLQVFLCYGSSGMSQRRRLSPSLL</sequence>
<evidence type="ECO:0000313" key="3">
    <source>
        <dbReference type="Proteomes" id="UP001558613"/>
    </source>
</evidence>
<comment type="caution">
    <text evidence="2">The sequence shown here is derived from an EMBL/GenBank/DDBJ whole genome shotgun (WGS) entry which is preliminary data.</text>
</comment>
<evidence type="ECO:0000256" key="1">
    <source>
        <dbReference type="SAM" id="MobiDB-lite"/>
    </source>
</evidence>
<dbReference type="Proteomes" id="UP001558613">
    <property type="component" value="Unassembled WGS sequence"/>
</dbReference>
<feature type="region of interest" description="Disordered" evidence="1">
    <location>
        <begin position="1"/>
        <end position="24"/>
    </location>
</feature>
<organism evidence="2 3">
    <name type="scientific">Cirrhinus molitorella</name>
    <name type="common">mud carp</name>
    <dbReference type="NCBI Taxonomy" id="172907"/>
    <lineage>
        <taxon>Eukaryota</taxon>
        <taxon>Metazoa</taxon>
        <taxon>Chordata</taxon>
        <taxon>Craniata</taxon>
        <taxon>Vertebrata</taxon>
        <taxon>Euteleostomi</taxon>
        <taxon>Actinopterygii</taxon>
        <taxon>Neopterygii</taxon>
        <taxon>Teleostei</taxon>
        <taxon>Ostariophysi</taxon>
        <taxon>Cypriniformes</taxon>
        <taxon>Cyprinidae</taxon>
        <taxon>Labeoninae</taxon>
        <taxon>Labeonini</taxon>
        <taxon>Cirrhinus</taxon>
    </lineage>
</organism>
<dbReference type="EMBL" id="JAYMGO010000016">
    <property type="protein sequence ID" value="KAL1259788.1"/>
    <property type="molecule type" value="Genomic_DNA"/>
</dbReference>
<keyword evidence="3" id="KW-1185">Reference proteome</keyword>
<proteinExistence type="predicted"/>